<dbReference type="OrthoDB" id="543156at2759"/>
<dbReference type="PANTHER" id="PTHR43130:SF3">
    <property type="entry name" value="HTH-TYPE TRANSCRIPTIONAL REGULATOR RV1931C"/>
    <property type="match status" value="1"/>
</dbReference>
<accession>A0A072P7B5</accession>
<sequence>MSAIRDNENFEPIQVLITLHDNMSLLDMAGPLQVLNHAQHDINDADTKAFDFTFAAPDQSVMTKQGVALEAQISLKEALQRLKEFDVLVVPGGDATEIVKKEGQPIPLISAFSDLQTADPSRERTLLAVDTAALFLAKAGLLQGLGATTHPDFYIKLEHACQEAAANDTQERTDVMEERYVVNNARFDLGEDMEENPYVFNKTRTKSTARKGSLARKESNAKRENIVRRQSMKLGGMRVITSGGAVSGLDAALYLVSALVSHDSAQEVARLLQYDWVKGVVVDAIDV</sequence>
<protein>
    <recommendedName>
        <fullName evidence="1">DJ-1/PfpI domain-containing protein</fullName>
    </recommendedName>
</protein>
<dbReference type="GeneID" id="25287306"/>
<dbReference type="SUPFAM" id="SSF52317">
    <property type="entry name" value="Class I glutamine amidotransferase-like"/>
    <property type="match status" value="1"/>
</dbReference>
<evidence type="ECO:0000259" key="1">
    <source>
        <dbReference type="Pfam" id="PF01965"/>
    </source>
</evidence>
<feature type="domain" description="DJ-1/PfpI" evidence="1">
    <location>
        <begin position="14"/>
        <end position="164"/>
    </location>
</feature>
<reference evidence="2 3" key="1">
    <citation type="submission" date="2013-03" db="EMBL/GenBank/DDBJ databases">
        <title>The Genome Sequence of Exophiala aquamarina CBS 119918.</title>
        <authorList>
            <consortium name="The Broad Institute Genomics Platform"/>
            <person name="Cuomo C."/>
            <person name="de Hoog S."/>
            <person name="Gorbushina A."/>
            <person name="Walker B."/>
            <person name="Young S.K."/>
            <person name="Zeng Q."/>
            <person name="Gargeya S."/>
            <person name="Fitzgerald M."/>
            <person name="Haas B."/>
            <person name="Abouelleil A."/>
            <person name="Allen A.W."/>
            <person name="Alvarado L."/>
            <person name="Arachchi H.M."/>
            <person name="Berlin A.M."/>
            <person name="Chapman S.B."/>
            <person name="Gainer-Dewar J."/>
            <person name="Goldberg J."/>
            <person name="Griggs A."/>
            <person name="Gujja S."/>
            <person name="Hansen M."/>
            <person name="Howarth C."/>
            <person name="Imamovic A."/>
            <person name="Ireland A."/>
            <person name="Larimer J."/>
            <person name="McCowan C."/>
            <person name="Murphy C."/>
            <person name="Pearson M."/>
            <person name="Poon T.W."/>
            <person name="Priest M."/>
            <person name="Roberts A."/>
            <person name="Saif S."/>
            <person name="Shea T."/>
            <person name="Sisk P."/>
            <person name="Sykes S."/>
            <person name="Wortman J."/>
            <person name="Nusbaum C."/>
            <person name="Birren B."/>
        </authorList>
    </citation>
    <scope>NUCLEOTIDE SEQUENCE [LARGE SCALE GENOMIC DNA]</scope>
    <source>
        <strain evidence="2 3">CBS 119918</strain>
    </source>
</reference>
<dbReference type="InterPro" id="IPR052158">
    <property type="entry name" value="INH-QAR"/>
</dbReference>
<dbReference type="InterPro" id="IPR029062">
    <property type="entry name" value="Class_I_gatase-like"/>
</dbReference>
<gene>
    <name evidence="2" type="ORF">A1O9_12412</name>
</gene>
<keyword evidence="3" id="KW-1185">Reference proteome</keyword>
<dbReference type="STRING" id="1182545.A0A072P7B5"/>
<dbReference type="Pfam" id="PF01965">
    <property type="entry name" value="DJ-1_PfpI"/>
    <property type="match status" value="1"/>
</dbReference>
<dbReference type="Gene3D" id="3.40.50.880">
    <property type="match status" value="1"/>
</dbReference>
<dbReference type="VEuPathDB" id="FungiDB:A1O9_12412"/>
<proteinExistence type="predicted"/>
<dbReference type="PANTHER" id="PTHR43130">
    <property type="entry name" value="ARAC-FAMILY TRANSCRIPTIONAL REGULATOR"/>
    <property type="match status" value="1"/>
</dbReference>
<evidence type="ECO:0000313" key="3">
    <source>
        <dbReference type="Proteomes" id="UP000027920"/>
    </source>
</evidence>
<name>A0A072P7B5_9EURO</name>
<organism evidence="2 3">
    <name type="scientific">Exophiala aquamarina CBS 119918</name>
    <dbReference type="NCBI Taxonomy" id="1182545"/>
    <lineage>
        <taxon>Eukaryota</taxon>
        <taxon>Fungi</taxon>
        <taxon>Dikarya</taxon>
        <taxon>Ascomycota</taxon>
        <taxon>Pezizomycotina</taxon>
        <taxon>Eurotiomycetes</taxon>
        <taxon>Chaetothyriomycetidae</taxon>
        <taxon>Chaetothyriales</taxon>
        <taxon>Herpotrichiellaceae</taxon>
        <taxon>Exophiala</taxon>
    </lineage>
</organism>
<dbReference type="InterPro" id="IPR002818">
    <property type="entry name" value="DJ-1/PfpI"/>
</dbReference>
<dbReference type="AlphaFoldDB" id="A0A072P7B5"/>
<dbReference type="RefSeq" id="XP_013254085.1">
    <property type="nucleotide sequence ID" value="XM_013398631.1"/>
</dbReference>
<evidence type="ECO:0000313" key="2">
    <source>
        <dbReference type="EMBL" id="KEF51495.1"/>
    </source>
</evidence>
<comment type="caution">
    <text evidence="2">The sequence shown here is derived from an EMBL/GenBank/DDBJ whole genome shotgun (WGS) entry which is preliminary data.</text>
</comment>
<dbReference type="EMBL" id="AMGV01000023">
    <property type="protein sequence ID" value="KEF51495.1"/>
    <property type="molecule type" value="Genomic_DNA"/>
</dbReference>
<dbReference type="HOGENOM" id="CLU_000445_44_1_1"/>
<dbReference type="Proteomes" id="UP000027920">
    <property type="component" value="Unassembled WGS sequence"/>
</dbReference>